<evidence type="ECO:0000256" key="1">
    <source>
        <dbReference type="ARBA" id="ARBA00022448"/>
    </source>
</evidence>
<comment type="caution">
    <text evidence="5">The sequence shown here is derived from an EMBL/GenBank/DDBJ whole genome shotgun (WGS) entry which is preliminary data.</text>
</comment>
<dbReference type="PANTHER" id="PTHR43776">
    <property type="entry name" value="TRANSPORT ATP-BINDING PROTEIN"/>
    <property type="match status" value="1"/>
</dbReference>
<dbReference type="InterPro" id="IPR050319">
    <property type="entry name" value="ABC_transp_ATP-bind"/>
</dbReference>
<dbReference type="GO" id="GO:0016887">
    <property type="term" value="F:ATP hydrolysis activity"/>
    <property type="evidence" value="ECO:0007669"/>
    <property type="project" value="InterPro"/>
</dbReference>
<keyword evidence="6" id="KW-1185">Reference proteome</keyword>
<dbReference type="Gene3D" id="3.40.50.300">
    <property type="entry name" value="P-loop containing nucleotide triphosphate hydrolases"/>
    <property type="match status" value="1"/>
</dbReference>
<dbReference type="RefSeq" id="WP_076175329.1">
    <property type="nucleotide sequence ID" value="NZ_MRTP01000014.1"/>
</dbReference>
<evidence type="ECO:0000259" key="4">
    <source>
        <dbReference type="Pfam" id="PF00005"/>
    </source>
</evidence>
<dbReference type="EMBL" id="MRTP01000014">
    <property type="protein sequence ID" value="OMF49416.1"/>
    <property type="molecule type" value="Genomic_DNA"/>
</dbReference>
<dbReference type="Proteomes" id="UP000187172">
    <property type="component" value="Unassembled WGS sequence"/>
</dbReference>
<dbReference type="STRING" id="297318.BK138_29885"/>
<evidence type="ECO:0000313" key="6">
    <source>
        <dbReference type="Proteomes" id="UP000187172"/>
    </source>
</evidence>
<reference evidence="5 6" key="1">
    <citation type="submission" date="2016-11" db="EMBL/GenBank/DDBJ databases">
        <title>Paenibacillus species isolates.</title>
        <authorList>
            <person name="Beno S.M."/>
        </authorList>
    </citation>
    <scope>NUCLEOTIDE SEQUENCE [LARGE SCALE GENOMIC DNA]</scope>
    <source>
        <strain evidence="5 6">FSL R5-0378</strain>
    </source>
</reference>
<keyword evidence="1" id="KW-0813">Transport</keyword>
<evidence type="ECO:0000313" key="5">
    <source>
        <dbReference type="EMBL" id="OMF49416.1"/>
    </source>
</evidence>
<accession>A0A1R1EC73</accession>
<sequence>MYAVFQYSSAALNPGMKAGDIILEPLDNYKKMRRQVRRKYASELLERVELDPSVLDRYPHQFSGGQQQRLSFARAIAMRPKLIVLNEATRRFRGNHSIRNPRIIEGIATYLEYILFVYYS</sequence>
<dbReference type="Pfam" id="PF00005">
    <property type="entry name" value="ABC_tran"/>
    <property type="match status" value="1"/>
</dbReference>
<feature type="domain" description="ABC transporter" evidence="4">
    <location>
        <begin position="10"/>
        <end position="89"/>
    </location>
</feature>
<dbReference type="AlphaFoldDB" id="A0A1R1EC73"/>
<name>A0A1R1EC73_9BACL</name>
<evidence type="ECO:0000256" key="3">
    <source>
        <dbReference type="ARBA" id="ARBA00022840"/>
    </source>
</evidence>
<keyword evidence="2" id="KW-0547">Nucleotide-binding</keyword>
<dbReference type="InterPro" id="IPR027417">
    <property type="entry name" value="P-loop_NTPase"/>
</dbReference>
<protein>
    <recommendedName>
        <fullName evidence="4">ABC transporter domain-containing protein</fullName>
    </recommendedName>
</protein>
<evidence type="ECO:0000256" key="2">
    <source>
        <dbReference type="ARBA" id="ARBA00022741"/>
    </source>
</evidence>
<dbReference type="GO" id="GO:0005524">
    <property type="term" value="F:ATP binding"/>
    <property type="evidence" value="ECO:0007669"/>
    <property type="project" value="UniProtKB-KW"/>
</dbReference>
<keyword evidence="3" id="KW-0067">ATP-binding</keyword>
<proteinExistence type="predicted"/>
<organism evidence="5 6">
    <name type="scientific">Paenibacillus rhizosphaerae</name>
    <dbReference type="NCBI Taxonomy" id="297318"/>
    <lineage>
        <taxon>Bacteria</taxon>
        <taxon>Bacillati</taxon>
        <taxon>Bacillota</taxon>
        <taxon>Bacilli</taxon>
        <taxon>Bacillales</taxon>
        <taxon>Paenibacillaceae</taxon>
        <taxon>Paenibacillus</taxon>
    </lineage>
</organism>
<dbReference type="InterPro" id="IPR003439">
    <property type="entry name" value="ABC_transporter-like_ATP-bd"/>
</dbReference>
<gene>
    <name evidence="5" type="ORF">BK138_29885</name>
</gene>
<dbReference type="SUPFAM" id="SSF52540">
    <property type="entry name" value="P-loop containing nucleoside triphosphate hydrolases"/>
    <property type="match status" value="1"/>
</dbReference>